<reference evidence="2 3" key="1">
    <citation type="submission" date="2018-08" db="EMBL/GenBank/DDBJ databases">
        <title>Recombination of ecologically and evolutionarily significant loci maintains genetic cohesion in the Pseudomonas syringae species complex.</title>
        <authorList>
            <person name="Dillon M."/>
            <person name="Thakur S."/>
            <person name="Almeida R.N.D."/>
            <person name="Weir B.S."/>
            <person name="Guttman D.S."/>
        </authorList>
    </citation>
    <scope>NUCLEOTIDE SEQUENCE [LARGE SCALE GENOMIC DNA]</scope>
    <source>
        <strain evidence="2 3">88_10</strain>
    </source>
</reference>
<organism evidence="2 3">
    <name type="scientific">Pseudomonas syringae pv. maculicola</name>
    <dbReference type="NCBI Taxonomy" id="59511"/>
    <lineage>
        <taxon>Bacteria</taxon>
        <taxon>Pseudomonadati</taxon>
        <taxon>Pseudomonadota</taxon>
        <taxon>Gammaproteobacteria</taxon>
        <taxon>Pseudomonadales</taxon>
        <taxon>Pseudomonadaceae</taxon>
        <taxon>Pseudomonas</taxon>
    </lineage>
</organism>
<gene>
    <name evidence="2" type="ORF">APX70_08405</name>
</gene>
<dbReference type="GO" id="GO:0006119">
    <property type="term" value="P:oxidative phosphorylation"/>
    <property type="evidence" value="ECO:0007669"/>
    <property type="project" value="UniProtKB-UniPathway"/>
</dbReference>
<dbReference type="EMBL" id="RBNL01001743">
    <property type="protein sequence ID" value="RML86257.1"/>
    <property type="molecule type" value="Genomic_DNA"/>
</dbReference>
<protein>
    <submittedName>
        <fullName evidence="2">Cbb3-type cytochrome c oxidase subunit I</fullName>
    </submittedName>
</protein>
<accession>A0A3M2ZEC4</accession>
<dbReference type="SUPFAM" id="SSF81442">
    <property type="entry name" value="Cytochrome c oxidase subunit I-like"/>
    <property type="match status" value="1"/>
</dbReference>
<dbReference type="UniPathway" id="UPA00705"/>
<dbReference type="Proteomes" id="UP000282378">
    <property type="component" value="Unassembled WGS sequence"/>
</dbReference>
<keyword evidence="1" id="KW-1133">Transmembrane helix</keyword>
<evidence type="ECO:0000313" key="3">
    <source>
        <dbReference type="Proteomes" id="UP000282378"/>
    </source>
</evidence>
<keyword evidence="1" id="KW-0472">Membrane</keyword>
<proteinExistence type="predicted"/>
<dbReference type="Gene3D" id="1.20.210.10">
    <property type="entry name" value="Cytochrome c oxidase-like, subunit I domain"/>
    <property type="match status" value="1"/>
</dbReference>
<evidence type="ECO:0000256" key="1">
    <source>
        <dbReference type="SAM" id="Phobius"/>
    </source>
</evidence>
<name>A0A3M2ZEC4_PSEYM</name>
<feature type="transmembrane region" description="Helical" evidence="1">
    <location>
        <begin position="42"/>
        <end position="64"/>
    </location>
</feature>
<comment type="caution">
    <text evidence="2">The sequence shown here is derived from an EMBL/GenBank/DDBJ whole genome shotgun (WGS) entry which is preliminary data.</text>
</comment>
<sequence>MLYITSMWVNGITQGLMWRAVNDDGTLTYSFIETMQASHMGYIVRVIGGVIFTSGMLLMAYNVWRTVRAS</sequence>
<keyword evidence="1" id="KW-0812">Transmembrane</keyword>
<dbReference type="AlphaFoldDB" id="A0A3M2ZEC4"/>
<dbReference type="InterPro" id="IPR036927">
    <property type="entry name" value="Cyt_c_oxase-like_su1_sf"/>
</dbReference>
<feature type="non-terminal residue" evidence="2">
    <location>
        <position position="70"/>
    </location>
</feature>
<evidence type="ECO:0000313" key="2">
    <source>
        <dbReference type="EMBL" id="RML86257.1"/>
    </source>
</evidence>